<dbReference type="InterPro" id="IPR023347">
    <property type="entry name" value="Lysozyme_dom_sf"/>
</dbReference>
<keyword evidence="4 7" id="KW-0378">Hydrolase</keyword>
<evidence type="ECO:0000256" key="6">
    <source>
        <dbReference type="ARBA" id="ARBA00023295"/>
    </source>
</evidence>
<comment type="caution">
    <text evidence="8">The sequence shown here is derived from an EMBL/GenBank/DDBJ whole genome shotgun (WGS) entry which is preliminary data.</text>
</comment>
<dbReference type="InterPro" id="IPR034690">
    <property type="entry name" value="Endolysin_T4_type"/>
</dbReference>
<keyword evidence="5" id="KW-1035">Host cytoplasm</keyword>
<dbReference type="RefSeq" id="WP_204633132.1">
    <property type="nucleotide sequence ID" value="NZ_BSOC01000001.1"/>
</dbReference>
<dbReference type="PANTHER" id="PTHR38107:SF3">
    <property type="entry name" value="LYSOZYME RRRD-RELATED"/>
    <property type="match status" value="1"/>
</dbReference>
<dbReference type="InterPro" id="IPR002196">
    <property type="entry name" value="Glyco_hydro_24"/>
</dbReference>
<protein>
    <recommendedName>
        <fullName evidence="7">Lysozyme</fullName>
        <ecNumber evidence="7">3.2.1.17</ecNumber>
    </recommendedName>
</protein>
<evidence type="ECO:0000256" key="1">
    <source>
        <dbReference type="ARBA" id="ARBA00000632"/>
    </source>
</evidence>
<sequence>MQPSSKCIGLIQEFEGCELRAYQDQGGKWTIGYGHTFGVYPGLVITQAQADAFLQSDSQNVAIQIASYVKVPLTQGQFDALTSITFNEGIGRISGSTLMEKLNMGDYQGASGEFARWNLVQGVVDPGLVRRRAAERALFLSADDGSAA</sequence>
<keyword evidence="3 7" id="KW-0081">Bacteriolytic enzyme</keyword>
<name>A0ABS2KME3_9GAMM</name>
<dbReference type="HAMAP" id="MF_04110">
    <property type="entry name" value="ENDOLYSIN_T4"/>
    <property type="match status" value="1"/>
</dbReference>
<keyword evidence="2 7" id="KW-0929">Antimicrobial</keyword>
<reference evidence="8" key="1">
    <citation type="submission" date="2020-10" db="EMBL/GenBank/DDBJ databases">
        <title>Phylogeny of dyella-like bacteria.</title>
        <authorList>
            <person name="Fu J."/>
        </authorList>
    </citation>
    <scope>NUCLEOTIDE SEQUENCE</scope>
    <source>
        <strain evidence="8">DHON07</strain>
    </source>
</reference>
<evidence type="ECO:0000256" key="4">
    <source>
        <dbReference type="ARBA" id="ARBA00022801"/>
    </source>
</evidence>
<dbReference type="InterPro" id="IPR023346">
    <property type="entry name" value="Lysozyme-like_dom_sf"/>
</dbReference>
<dbReference type="Pfam" id="PF00959">
    <property type="entry name" value="Phage_lysozyme"/>
    <property type="match status" value="1"/>
</dbReference>
<evidence type="ECO:0000256" key="5">
    <source>
        <dbReference type="ARBA" id="ARBA00023200"/>
    </source>
</evidence>
<comment type="similarity">
    <text evidence="7">Belongs to the glycosyl hydrolase 24 family.</text>
</comment>
<accession>A0ABS2KME3</accession>
<dbReference type="PANTHER" id="PTHR38107">
    <property type="match status" value="1"/>
</dbReference>
<dbReference type="InterPro" id="IPR033907">
    <property type="entry name" value="Endolysin_autolysin"/>
</dbReference>
<evidence type="ECO:0000313" key="8">
    <source>
        <dbReference type="EMBL" id="MBM7131573.1"/>
    </source>
</evidence>
<evidence type="ECO:0000256" key="3">
    <source>
        <dbReference type="ARBA" id="ARBA00022638"/>
    </source>
</evidence>
<keyword evidence="9" id="KW-1185">Reference proteome</keyword>
<dbReference type="EC" id="3.2.1.17" evidence="7"/>
<keyword evidence="6 7" id="KW-0326">Glycosidase</keyword>
<dbReference type="CDD" id="cd00737">
    <property type="entry name" value="lyz_endolysin_autolysin"/>
    <property type="match status" value="1"/>
</dbReference>
<evidence type="ECO:0000313" key="9">
    <source>
        <dbReference type="Proteomes" id="UP001430193"/>
    </source>
</evidence>
<gene>
    <name evidence="8" type="ORF">ISS99_18785</name>
</gene>
<comment type="catalytic activity">
    <reaction evidence="1 7">
        <text>Hydrolysis of (1-&gt;4)-beta-linkages between N-acetylmuramic acid and N-acetyl-D-glucosamine residues in a peptidoglycan and between N-acetyl-D-glucosamine residues in chitodextrins.</text>
        <dbReference type="EC" id="3.2.1.17"/>
    </reaction>
</comment>
<organism evidence="8 9">
    <name type="scientific">Dyella mobilis</name>
    <dbReference type="NCBI Taxonomy" id="1849582"/>
    <lineage>
        <taxon>Bacteria</taxon>
        <taxon>Pseudomonadati</taxon>
        <taxon>Pseudomonadota</taxon>
        <taxon>Gammaproteobacteria</taxon>
        <taxon>Lysobacterales</taxon>
        <taxon>Rhodanobacteraceae</taxon>
        <taxon>Dyella</taxon>
    </lineage>
</organism>
<evidence type="ECO:0000256" key="7">
    <source>
        <dbReference type="RuleBase" id="RU003788"/>
    </source>
</evidence>
<dbReference type="SUPFAM" id="SSF53955">
    <property type="entry name" value="Lysozyme-like"/>
    <property type="match status" value="1"/>
</dbReference>
<dbReference type="Gene3D" id="1.10.530.40">
    <property type="match status" value="1"/>
</dbReference>
<dbReference type="Proteomes" id="UP001430193">
    <property type="component" value="Unassembled WGS sequence"/>
</dbReference>
<evidence type="ECO:0000256" key="2">
    <source>
        <dbReference type="ARBA" id="ARBA00022529"/>
    </source>
</evidence>
<dbReference type="EMBL" id="JADIKF010000040">
    <property type="protein sequence ID" value="MBM7131573.1"/>
    <property type="molecule type" value="Genomic_DNA"/>
</dbReference>
<dbReference type="InterPro" id="IPR051018">
    <property type="entry name" value="Bacteriophage_GH24"/>
</dbReference>
<proteinExistence type="inferred from homology"/>